<keyword evidence="1" id="KW-0812">Transmembrane</keyword>
<keyword evidence="2" id="KW-1185">Reference proteome</keyword>
<keyword evidence="1" id="KW-1133">Transmembrane helix</keyword>
<sequence length="165" mass="18510">MTTKPPTFTTVDLSPPSPLRAWWVNSNVKFDIAMNIIILILNIATTKYVIAHKIPLTAGGTFLCLSMDSAVLSLLTWQTAEYMDDSVRDSYLLGRTIQTLGFGYFLDLFYAISPHLALGLGIPCLIWFVVTMIWPSLCTIVQQLRNRWMARNQPKEASKVAITVV</sequence>
<name>A0ABM0UYG2_CAMSA</name>
<dbReference type="RefSeq" id="XP_010448154.1">
    <property type="nucleotide sequence ID" value="XM_010449852.1"/>
</dbReference>
<reference evidence="2" key="1">
    <citation type="journal article" date="2014" name="Nat. Commun.">
        <title>The emerging biofuel crop Camelina sativa retains a highly undifferentiated hexaploid genome structure.</title>
        <authorList>
            <person name="Kagale S."/>
            <person name="Koh C."/>
            <person name="Nixon J."/>
            <person name="Bollina V."/>
            <person name="Clarke W.E."/>
            <person name="Tuteja R."/>
            <person name="Spillane C."/>
            <person name="Robinson S.J."/>
            <person name="Links M.G."/>
            <person name="Clarke C."/>
            <person name="Higgins E.E."/>
            <person name="Huebert T."/>
            <person name="Sharpe A.G."/>
            <person name="Parkin I.A."/>
        </authorList>
    </citation>
    <scope>NUCLEOTIDE SEQUENCE [LARGE SCALE GENOMIC DNA]</scope>
    <source>
        <strain evidence="2">cv. DH55</strain>
    </source>
</reference>
<dbReference type="Proteomes" id="UP000694864">
    <property type="component" value="Chromosome 12"/>
</dbReference>
<evidence type="ECO:0000313" key="3">
    <source>
        <dbReference type="RefSeq" id="XP_010448154.1"/>
    </source>
</evidence>
<accession>A0ABM0UYG2</accession>
<feature type="transmembrane region" description="Helical" evidence="1">
    <location>
        <begin position="62"/>
        <end position="80"/>
    </location>
</feature>
<protein>
    <submittedName>
        <fullName evidence="3">Uncharacterized protein LOC104730651</fullName>
    </submittedName>
</protein>
<evidence type="ECO:0000313" key="2">
    <source>
        <dbReference type="Proteomes" id="UP000694864"/>
    </source>
</evidence>
<feature type="transmembrane region" description="Helical" evidence="1">
    <location>
        <begin position="32"/>
        <end position="50"/>
    </location>
</feature>
<keyword evidence="1" id="KW-0472">Membrane</keyword>
<gene>
    <name evidence="3" type="primary">LOC104730651</name>
</gene>
<proteinExistence type="predicted"/>
<evidence type="ECO:0000256" key="1">
    <source>
        <dbReference type="SAM" id="Phobius"/>
    </source>
</evidence>
<organism evidence="2 3">
    <name type="scientific">Camelina sativa</name>
    <name type="common">False flax</name>
    <name type="synonym">Myagrum sativum</name>
    <dbReference type="NCBI Taxonomy" id="90675"/>
    <lineage>
        <taxon>Eukaryota</taxon>
        <taxon>Viridiplantae</taxon>
        <taxon>Streptophyta</taxon>
        <taxon>Embryophyta</taxon>
        <taxon>Tracheophyta</taxon>
        <taxon>Spermatophyta</taxon>
        <taxon>Magnoliopsida</taxon>
        <taxon>eudicotyledons</taxon>
        <taxon>Gunneridae</taxon>
        <taxon>Pentapetalae</taxon>
        <taxon>rosids</taxon>
        <taxon>malvids</taxon>
        <taxon>Brassicales</taxon>
        <taxon>Brassicaceae</taxon>
        <taxon>Camelineae</taxon>
        <taxon>Camelina</taxon>
    </lineage>
</organism>
<feature type="transmembrane region" description="Helical" evidence="1">
    <location>
        <begin position="116"/>
        <end position="141"/>
    </location>
</feature>
<dbReference type="GeneID" id="104730651"/>
<reference evidence="3" key="2">
    <citation type="submission" date="2025-08" db="UniProtKB">
        <authorList>
            <consortium name="RefSeq"/>
        </authorList>
    </citation>
    <scope>IDENTIFICATION</scope>
    <source>
        <tissue evidence="3">Leaf</tissue>
    </source>
</reference>